<dbReference type="CDD" id="cd01949">
    <property type="entry name" value="GGDEF"/>
    <property type="match status" value="1"/>
</dbReference>
<sequence length="505" mass="52202">MSMSLSSSSGSFRLGRSVVVLLSAPHSLIALCYCAGLVATTSLGQGAAGQPLMNLAAPAVAGLLIRSGRRFGRLDLAMLAAIRLAFAALVGESAVSAAAAFALDAAAISAGVLIFARLRRAGFVSSQVRIAAALVAVSVAASAILSMKGFASAAFVTGEAAAAAAEFVSTALGALLVMMLALTFDRAERRLAGPADIGGEGRPGASEFVVAWVALAAVLAAVVFDGRQEIALGASVVLAWFATRLGLFATSLAAFLLVATLDAFLVGDAWAALAGAKSLAQAELLRGLALALLSAPSLFVAAVIHDHRAARRDYAFRALHDGLTTLANRARFLDVLTGATTTARAKGRRFALFLIDLDHFKAVNDRFGHAAGDGLLIEVSRLLQDSVRATDLVARLGGDEFAVIAPVPTPDDATRLAGRLVAAINRNCLIDGLELRPSVTIGVVVAPDSSVEPARLMALADHALYEAKAAGRNCWRICSAEAADAFAVDWLVDDQEMTPQIVYLD</sequence>
<dbReference type="PANTHER" id="PTHR46663:SF2">
    <property type="entry name" value="GGDEF DOMAIN-CONTAINING PROTEIN"/>
    <property type="match status" value="1"/>
</dbReference>
<comment type="caution">
    <text evidence="3">The sequence shown here is derived from an EMBL/GenBank/DDBJ whole genome shotgun (WGS) entry which is preliminary data.</text>
</comment>
<dbReference type="SMART" id="SM00267">
    <property type="entry name" value="GGDEF"/>
    <property type="match status" value="1"/>
</dbReference>
<evidence type="ECO:0000256" key="1">
    <source>
        <dbReference type="SAM" id="Phobius"/>
    </source>
</evidence>
<dbReference type="PROSITE" id="PS50887">
    <property type="entry name" value="GGDEF"/>
    <property type="match status" value="1"/>
</dbReference>
<dbReference type="InterPro" id="IPR029787">
    <property type="entry name" value="Nucleotide_cyclase"/>
</dbReference>
<keyword evidence="1" id="KW-0812">Transmembrane</keyword>
<protein>
    <recommendedName>
        <fullName evidence="2">GGDEF domain-containing protein</fullName>
    </recommendedName>
</protein>
<evidence type="ECO:0000259" key="2">
    <source>
        <dbReference type="PROSITE" id="PS50887"/>
    </source>
</evidence>
<keyword evidence="1" id="KW-1133">Transmembrane helix</keyword>
<dbReference type="Proteomes" id="UP000249577">
    <property type="component" value="Unassembled WGS sequence"/>
</dbReference>
<evidence type="ECO:0000313" key="3">
    <source>
        <dbReference type="EMBL" id="PZQ17027.1"/>
    </source>
</evidence>
<evidence type="ECO:0000313" key="4">
    <source>
        <dbReference type="Proteomes" id="UP000249577"/>
    </source>
</evidence>
<dbReference type="PANTHER" id="PTHR46663">
    <property type="entry name" value="DIGUANYLATE CYCLASE DGCT-RELATED"/>
    <property type="match status" value="1"/>
</dbReference>
<feature type="transmembrane region" description="Helical" evidence="1">
    <location>
        <begin position="254"/>
        <end position="273"/>
    </location>
</feature>
<feature type="domain" description="GGDEF" evidence="2">
    <location>
        <begin position="348"/>
        <end position="480"/>
    </location>
</feature>
<gene>
    <name evidence="3" type="ORF">DI565_06480</name>
</gene>
<feature type="transmembrane region" description="Helical" evidence="1">
    <location>
        <begin position="285"/>
        <end position="304"/>
    </location>
</feature>
<dbReference type="SUPFAM" id="SSF55073">
    <property type="entry name" value="Nucleotide cyclase"/>
    <property type="match status" value="1"/>
</dbReference>
<dbReference type="InterPro" id="IPR043128">
    <property type="entry name" value="Rev_trsase/Diguanyl_cyclase"/>
</dbReference>
<dbReference type="NCBIfam" id="TIGR00254">
    <property type="entry name" value="GGDEF"/>
    <property type="match status" value="1"/>
</dbReference>
<dbReference type="InterPro" id="IPR052163">
    <property type="entry name" value="DGC-Regulatory_Protein"/>
</dbReference>
<feature type="transmembrane region" description="Helical" evidence="1">
    <location>
        <begin position="161"/>
        <end position="184"/>
    </location>
</feature>
<dbReference type="GO" id="GO:0003824">
    <property type="term" value="F:catalytic activity"/>
    <property type="evidence" value="ECO:0007669"/>
    <property type="project" value="UniProtKB-ARBA"/>
</dbReference>
<dbReference type="EMBL" id="QFPN01000003">
    <property type="protein sequence ID" value="PZQ17027.1"/>
    <property type="molecule type" value="Genomic_DNA"/>
</dbReference>
<feature type="transmembrane region" description="Helical" evidence="1">
    <location>
        <begin position="130"/>
        <end position="155"/>
    </location>
</feature>
<dbReference type="Pfam" id="PF00990">
    <property type="entry name" value="GGDEF"/>
    <property type="match status" value="1"/>
</dbReference>
<dbReference type="AlphaFoldDB" id="A0A2W5MB40"/>
<feature type="transmembrane region" description="Helical" evidence="1">
    <location>
        <begin position="97"/>
        <end position="118"/>
    </location>
</feature>
<reference evidence="3 4" key="1">
    <citation type="submission" date="2017-08" db="EMBL/GenBank/DDBJ databases">
        <title>Infants hospitalized years apart are colonized by the same room-sourced microbial strains.</title>
        <authorList>
            <person name="Brooks B."/>
            <person name="Olm M.R."/>
            <person name="Firek B.A."/>
            <person name="Baker R."/>
            <person name="Thomas B.C."/>
            <person name="Morowitz M.J."/>
            <person name="Banfield J.F."/>
        </authorList>
    </citation>
    <scope>NUCLEOTIDE SEQUENCE [LARGE SCALE GENOMIC DNA]</scope>
    <source>
        <strain evidence="3">S2_005_003_R2_43</strain>
    </source>
</reference>
<name>A0A2W5MB40_ANCNO</name>
<proteinExistence type="predicted"/>
<organism evidence="3 4">
    <name type="scientific">Ancylobacter novellus</name>
    <name type="common">Thiobacillus novellus</name>
    <dbReference type="NCBI Taxonomy" id="921"/>
    <lineage>
        <taxon>Bacteria</taxon>
        <taxon>Pseudomonadati</taxon>
        <taxon>Pseudomonadota</taxon>
        <taxon>Alphaproteobacteria</taxon>
        <taxon>Hyphomicrobiales</taxon>
        <taxon>Xanthobacteraceae</taxon>
        <taxon>Ancylobacter</taxon>
    </lineage>
</organism>
<accession>A0A2W5MB40</accession>
<dbReference type="FunFam" id="3.30.70.270:FF:000001">
    <property type="entry name" value="Diguanylate cyclase domain protein"/>
    <property type="match status" value="1"/>
</dbReference>
<dbReference type="Gene3D" id="3.30.70.270">
    <property type="match status" value="1"/>
</dbReference>
<dbReference type="InterPro" id="IPR000160">
    <property type="entry name" value="GGDEF_dom"/>
</dbReference>
<keyword evidence="1" id="KW-0472">Membrane</keyword>